<keyword evidence="1" id="KW-0175">Coiled coil</keyword>
<dbReference type="EMBL" id="CP043028">
    <property type="protein sequence ID" value="QFJ53467.1"/>
    <property type="molecule type" value="Genomic_DNA"/>
</dbReference>
<accession>A0A5P6VLM7</accession>
<dbReference type="Gene3D" id="3.30.930.30">
    <property type="match status" value="1"/>
</dbReference>
<proteinExistence type="predicted"/>
<reference evidence="3" key="4">
    <citation type="journal article" date="2020" name="Genome Biol. Evol.">
        <title>Complete Genome Sequence of the Polysaccharide-Degrading Rumen Bacterium Pseudobutyrivibrio xylanivorans MA3014 Reveals an Incomplete Glycolytic Pathway.</title>
        <authorList>
            <person name="Palevich N."/>
            <person name="Maclean P.H."/>
            <person name="Kelly W.J."/>
            <person name="Leahy S.C."/>
            <person name="Rakonjac J."/>
            <person name="Attwood G.T."/>
        </authorList>
    </citation>
    <scope>NUCLEOTIDE SEQUENCE</scope>
    <source>
        <strain evidence="3">MA3014</strain>
    </source>
</reference>
<evidence type="ECO:0000313" key="3">
    <source>
        <dbReference type="EMBL" id="QFJ53467.1"/>
    </source>
</evidence>
<evidence type="ECO:0000313" key="4">
    <source>
        <dbReference type="Proteomes" id="UP000327030"/>
    </source>
</evidence>
<feature type="coiled-coil region" evidence="1">
    <location>
        <begin position="238"/>
        <end position="322"/>
    </location>
</feature>
<evidence type="ECO:0000256" key="1">
    <source>
        <dbReference type="SAM" id="Coils"/>
    </source>
</evidence>
<dbReference type="AlphaFoldDB" id="A0A5P6VLM7"/>
<dbReference type="KEGG" id="pxv:FXF36_00130"/>
<evidence type="ECO:0000313" key="2">
    <source>
        <dbReference type="EMBL" id="QFJ53390.1"/>
    </source>
</evidence>
<dbReference type="Proteomes" id="UP000327030">
    <property type="component" value="Chromosome 1"/>
</dbReference>
<evidence type="ECO:0008006" key="5">
    <source>
        <dbReference type="Google" id="ProtNLM"/>
    </source>
</evidence>
<protein>
    <recommendedName>
        <fullName evidence="5">Mobilization protein</fullName>
    </recommendedName>
</protein>
<dbReference type="OrthoDB" id="9778608at2"/>
<dbReference type="EMBL" id="CP043028">
    <property type="protein sequence ID" value="QFJ53390.1"/>
    <property type="molecule type" value="Genomic_DNA"/>
</dbReference>
<organism evidence="3 4">
    <name type="scientific">Pseudobutyrivibrio xylanivorans</name>
    <dbReference type="NCBI Taxonomy" id="185007"/>
    <lineage>
        <taxon>Bacteria</taxon>
        <taxon>Bacillati</taxon>
        <taxon>Bacillota</taxon>
        <taxon>Clostridia</taxon>
        <taxon>Lachnospirales</taxon>
        <taxon>Lachnospiraceae</taxon>
        <taxon>Pseudobutyrivibrio</taxon>
    </lineage>
</organism>
<reference evidence="4" key="3">
    <citation type="submission" date="2019-08" db="EMBL/GenBank/DDBJ databases">
        <title>Complete Genome Sequence of the Polysaccharide-Degrading Rumen Bacterium Pseudobutyrivibrio xylanivorans MA3014.</title>
        <authorList>
            <person name="Palevich N."/>
            <person name="Maclean P.H."/>
            <person name="Kelly W.J."/>
            <person name="Leahy S.C."/>
            <person name="Rakonjac J."/>
            <person name="Attwood G.T."/>
        </authorList>
    </citation>
    <scope>NUCLEOTIDE SEQUENCE [LARGE SCALE GENOMIC DNA]</scope>
    <source>
        <strain evidence="4">MA3014</strain>
    </source>
</reference>
<gene>
    <name evidence="2" type="ORF">FXF36_00130</name>
    <name evidence="3" type="ORF">FXF36_00540</name>
</gene>
<reference evidence="3" key="2">
    <citation type="journal article" date="2019" name="Appl. Environ. Microbiol.">
        <title>Comparative Genomics of Rumen Butyrivibrio spp. Uncovers a Continuum of Polysaccharide-Degrading Capabilities.</title>
        <authorList>
            <person name="Palevich N."/>
            <person name="Kelly W.J."/>
            <person name="Leahy S.C."/>
            <person name="Denman S."/>
            <person name="Altermann E."/>
            <person name="Rakonjac J."/>
            <person name="Attwood G.T."/>
        </authorList>
    </citation>
    <scope>NUCLEOTIDE SEQUENCE</scope>
    <source>
        <strain evidence="3">MA3014</strain>
    </source>
</reference>
<reference evidence="3" key="1">
    <citation type="journal article" date="2018" name="Nat. Biotechnol.">
        <title>Cultivation and sequencing of rumen microbiome members from the Hungate1000 Collection.</title>
        <authorList>
            <consortium name="Hungate1000 project collaborators"/>
            <person name="Seshadri R."/>
            <person name="Leahy S.C."/>
            <person name="Attwood G.T."/>
            <person name="Teh K.H."/>
            <person name="Lambie S.C."/>
            <person name="Cookson A.L."/>
            <person name="Eloe-Fadrosh E.A."/>
            <person name="Pavlopoulos G.A."/>
            <person name="Hadjithomas M."/>
            <person name="Varghese N.J."/>
            <person name="Paez-Espino D."/>
            <person name="Perry R."/>
            <person name="Henderson G."/>
            <person name="Creevey C.J."/>
            <person name="Terrapon N."/>
            <person name="Lapebie P."/>
            <person name="Drula E."/>
            <person name="Lombard V."/>
            <person name="Rubin E."/>
            <person name="Kyrpides N.C."/>
            <person name="Henrissat B."/>
            <person name="Woyke T."/>
            <person name="Ivanova N.N."/>
            <person name="Kelly W.J."/>
        </authorList>
    </citation>
    <scope>NUCLEOTIDE SEQUENCE</scope>
    <source>
        <strain evidence="3">MA3014</strain>
    </source>
</reference>
<dbReference type="KEGG" id="pxv:FXF36_00540"/>
<dbReference type="RefSeq" id="WP_151621935.1">
    <property type="nucleotide sequence ID" value="NZ_CP043028.1"/>
</dbReference>
<sequence>MKVTCRNKRAGCLANHNDRNFDIQKADHIDISKSINNIYGNIYEDEGLKFKDVELKYYKEQYGERIKHINETYIKARHKERCMTIEKYYIKHPPEETILQIGTMTDNINPEIFKDCVMEYLKQLEKYNSNCHVLDWAIHVDEKSPHAHIRKCWDYINENGDLAISKENALEKLGISRVDEHLPQGRRNNRTVAFDTMMREKWTEIVEARGFTIERKTERELNPEREDMDIHQFKEQKLKENLEIIREYQVKVQELENKITEQDSQKREIETRAEAERIEKEREFQNTVVQLNQLIIEQQKQIKMLEQEIQRNKHKSKDEEIEL</sequence>
<name>A0A5P6VLM7_PSEXY</name>